<comment type="caution">
    <text evidence="1">The sequence shown here is derived from an EMBL/GenBank/DDBJ whole genome shotgun (WGS) entry which is preliminary data.</text>
</comment>
<organism evidence="1 2">
    <name type="scientific">Meganyctiphanes norvegica</name>
    <name type="common">Northern krill</name>
    <name type="synonym">Thysanopoda norvegica</name>
    <dbReference type="NCBI Taxonomy" id="48144"/>
    <lineage>
        <taxon>Eukaryota</taxon>
        <taxon>Metazoa</taxon>
        <taxon>Ecdysozoa</taxon>
        <taxon>Arthropoda</taxon>
        <taxon>Crustacea</taxon>
        <taxon>Multicrustacea</taxon>
        <taxon>Malacostraca</taxon>
        <taxon>Eumalacostraca</taxon>
        <taxon>Eucarida</taxon>
        <taxon>Euphausiacea</taxon>
        <taxon>Euphausiidae</taxon>
        <taxon>Meganyctiphanes</taxon>
    </lineage>
</organism>
<keyword evidence="2" id="KW-1185">Reference proteome</keyword>
<accession>A0AAV2R2L6</accession>
<protein>
    <submittedName>
        <fullName evidence="1">Uncharacterized protein</fullName>
    </submittedName>
</protein>
<name>A0AAV2R2L6_MEGNR</name>
<evidence type="ECO:0000313" key="1">
    <source>
        <dbReference type="EMBL" id="CAL4113435.1"/>
    </source>
</evidence>
<sequence>MGRGLNLFGQGFGDFPKQKGGEKVGEFHNILAGLSPPQPSNTKFRNASLLVTSKADTKLLSLQEHCLAKERNLEISTRYVLRTPTLPAALSQSEIIDSKISLLADTKVSEMPFSKIAFLARVSMMG</sequence>
<gene>
    <name evidence="1" type="ORF">MNOR_LOCUS20120</name>
</gene>
<dbReference type="EMBL" id="CAXKWB010015348">
    <property type="protein sequence ID" value="CAL4113435.1"/>
    <property type="molecule type" value="Genomic_DNA"/>
</dbReference>
<dbReference type="Proteomes" id="UP001497623">
    <property type="component" value="Unassembled WGS sequence"/>
</dbReference>
<evidence type="ECO:0000313" key="2">
    <source>
        <dbReference type="Proteomes" id="UP001497623"/>
    </source>
</evidence>
<reference evidence="1 2" key="1">
    <citation type="submission" date="2024-05" db="EMBL/GenBank/DDBJ databases">
        <authorList>
            <person name="Wallberg A."/>
        </authorList>
    </citation>
    <scope>NUCLEOTIDE SEQUENCE [LARGE SCALE GENOMIC DNA]</scope>
</reference>
<proteinExistence type="predicted"/>
<dbReference type="AlphaFoldDB" id="A0AAV2R2L6"/>